<keyword evidence="6 10" id="KW-1133">Transmembrane helix</keyword>
<dbReference type="OrthoDB" id="9816572at2"/>
<dbReference type="Proteomes" id="UP000289200">
    <property type="component" value="Unassembled WGS sequence"/>
</dbReference>
<feature type="transmembrane region" description="Helical" evidence="10">
    <location>
        <begin position="24"/>
        <end position="43"/>
    </location>
</feature>
<dbReference type="PANTHER" id="PTHR47019">
    <property type="entry name" value="LIPID II FLIPPASE MURJ"/>
    <property type="match status" value="1"/>
</dbReference>
<evidence type="ECO:0000256" key="8">
    <source>
        <dbReference type="ARBA" id="ARBA00060041"/>
    </source>
</evidence>
<evidence type="ECO:0000256" key="10">
    <source>
        <dbReference type="HAMAP-Rule" id="MF_02078"/>
    </source>
</evidence>
<evidence type="ECO:0000313" key="12">
    <source>
        <dbReference type="EMBL" id="VCU09146.1"/>
    </source>
</evidence>
<dbReference type="CDD" id="cd13123">
    <property type="entry name" value="MATE_MurJ_like"/>
    <property type="match status" value="1"/>
</dbReference>
<feature type="transmembrane region" description="Helical" evidence="10">
    <location>
        <begin position="185"/>
        <end position="204"/>
    </location>
</feature>
<dbReference type="PANTHER" id="PTHR47019:SF1">
    <property type="entry name" value="LIPID II FLIPPASE MURJ"/>
    <property type="match status" value="1"/>
</dbReference>
<dbReference type="Pfam" id="PF03023">
    <property type="entry name" value="MurJ"/>
    <property type="match status" value="1"/>
</dbReference>
<evidence type="ECO:0000256" key="6">
    <source>
        <dbReference type="ARBA" id="ARBA00022989"/>
    </source>
</evidence>
<keyword evidence="4 10" id="KW-0133">Cell shape</keyword>
<feature type="transmembrane region" description="Helical" evidence="10">
    <location>
        <begin position="132"/>
        <end position="152"/>
    </location>
</feature>
<evidence type="ECO:0000256" key="3">
    <source>
        <dbReference type="ARBA" id="ARBA00022692"/>
    </source>
</evidence>
<comment type="function">
    <text evidence="8 10 11">Involved in peptidoglycan biosynthesis. Transports lipid-linked peptidoglycan precursors from the inner to the outer leaflet of the cytoplasmic membrane.</text>
</comment>
<keyword evidence="10" id="KW-0997">Cell inner membrane</keyword>
<comment type="subcellular location">
    <subcellularLocation>
        <location evidence="10">Cell inner membrane</location>
        <topology evidence="10">Multi-pass membrane protein</topology>
    </subcellularLocation>
    <subcellularLocation>
        <location evidence="1">Cell membrane</location>
        <topology evidence="1">Multi-pass membrane protein</topology>
    </subcellularLocation>
</comment>
<feature type="transmembrane region" description="Helical" evidence="10">
    <location>
        <begin position="384"/>
        <end position="403"/>
    </location>
</feature>
<feature type="transmembrane region" description="Helical" evidence="10">
    <location>
        <begin position="159"/>
        <end position="179"/>
    </location>
</feature>
<proteinExistence type="inferred from homology"/>
<dbReference type="PRINTS" id="PR01806">
    <property type="entry name" value="VIRFACTRMVIN"/>
</dbReference>
<dbReference type="HAMAP" id="MF_02078">
    <property type="entry name" value="MurJ_MviN"/>
    <property type="match status" value="1"/>
</dbReference>
<reference evidence="13" key="1">
    <citation type="submission" date="2018-10" db="EMBL/GenBank/DDBJ databases">
        <authorList>
            <person name="Peiro R."/>
            <person name="Begona"/>
            <person name="Cbmso G."/>
            <person name="Lopez M."/>
            <person name="Gonzalez S."/>
            <person name="Sacristan E."/>
            <person name="Castillo E."/>
        </authorList>
    </citation>
    <scope>NUCLEOTIDE SEQUENCE [LARGE SCALE GENOMIC DNA]</scope>
</reference>
<dbReference type="NCBIfam" id="TIGR01695">
    <property type="entry name" value="murJ_mviN"/>
    <property type="match status" value="1"/>
</dbReference>
<dbReference type="RefSeq" id="WP_129609096.1">
    <property type="nucleotide sequence ID" value="NZ_UWOC01000141.1"/>
</dbReference>
<dbReference type="InterPro" id="IPR004268">
    <property type="entry name" value="MurJ"/>
</dbReference>
<accession>A0A3S4DFL9</accession>
<comment type="pathway">
    <text evidence="10">Cell wall biogenesis; peptidoglycan biosynthesis.</text>
</comment>
<dbReference type="GO" id="GO:0008360">
    <property type="term" value="P:regulation of cell shape"/>
    <property type="evidence" value="ECO:0007669"/>
    <property type="project" value="UniProtKB-UniRule"/>
</dbReference>
<dbReference type="GO" id="GO:0005886">
    <property type="term" value="C:plasma membrane"/>
    <property type="evidence" value="ECO:0007669"/>
    <property type="project" value="UniProtKB-SubCell"/>
</dbReference>
<evidence type="ECO:0000256" key="4">
    <source>
        <dbReference type="ARBA" id="ARBA00022960"/>
    </source>
</evidence>
<keyword evidence="10 11" id="KW-0813">Transport</keyword>
<dbReference type="GO" id="GO:0034204">
    <property type="term" value="P:lipid translocation"/>
    <property type="evidence" value="ECO:0007669"/>
    <property type="project" value="TreeGrafter"/>
</dbReference>
<keyword evidence="7 10" id="KW-0472">Membrane</keyword>
<dbReference type="GO" id="GO:0015648">
    <property type="term" value="F:lipid-linked peptidoglycan transporter activity"/>
    <property type="evidence" value="ECO:0007669"/>
    <property type="project" value="UniProtKB-UniRule"/>
</dbReference>
<evidence type="ECO:0000256" key="9">
    <source>
        <dbReference type="ARBA" id="ARBA00061532"/>
    </source>
</evidence>
<evidence type="ECO:0000256" key="5">
    <source>
        <dbReference type="ARBA" id="ARBA00022984"/>
    </source>
</evidence>
<keyword evidence="13" id="KW-1185">Reference proteome</keyword>
<dbReference type="UniPathway" id="UPA00219"/>
<keyword evidence="2 10" id="KW-1003">Cell membrane</keyword>
<keyword evidence="5 10" id="KW-0573">Peptidoglycan synthesis</keyword>
<dbReference type="PIRSF" id="PIRSF002869">
    <property type="entry name" value="MviN"/>
    <property type="match status" value="1"/>
</dbReference>
<name>A0A3S4DFL9_9BRAD</name>
<evidence type="ECO:0000256" key="7">
    <source>
        <dbReference type="ARBA" id="ARBA00023136"/>
    </source>
</evidence>
<feature type="transmembrane region" description="Helical" evidence="10">
    <location>
        <begin position="310"/>
        <end position="334"/>
    </location>
</feature>
<feature type="transmembrane region" description="Helical" evidence="10">
    <location>
        <begin position="271"/>
        <end position="289"/>
    </location>
</feature>
<evidence type="ECO:0000313" key="13">
    <source>
        <dbReference type="Proteomes" id="UP000289200"/>
    </source>
</evidence>
<evidence type="ECO:0000256" key="1">
    <source>
        <dbReference type="ARBA" id="ARBA00004651"/>
    </source>
</evidence>
<protein>
    <recommendedName>
        <fullName evidence="10">Probable lipid II flippase MurJ</fullName>
    </recommendedName>
</protein>
<gene>
    <name evidence="12" type="primary">murJ_2</name>
    <name evidence="10" type="synonym">murJ</name>
    <name evidence="12" type="ORF">RHODGE_RHODGE_02320</name>
</gene>
<keyword evidence="3 10" id="KW-0812">Transmembrane</keyword>
<comment type="caution">
    <text evidence="12">The sequence shown here is derived from an EMBL/GenBank/DDBJ whole genome shotgun (WGS) entry which is preliminary data.</text>
</comment>
<dbReference type="AlphaFoldDB" id="A0A3S4DFL9"/>
<keyword evidence="10 11" id="KW-0961">Cell wall biogenesis/degradation</keyword>
<feature type="transmembrane region" description="Helical" evidence="10">
    <location>
        <begin position="346"/>
        <end position="372"/>
    </location>
</feature>
<dbReference type="GO" id="GO:0009252">
    <property type="term" value="P:peptidoglycan biosynthetic process"/>
    <property type="evidence" value="ECO:0007669"/>
    <property type="project" value="UniProtKB-UniRule"/>
</dbReference>
<sequence>MLGRIATVGGLTLLSRVTGFLRDILLAAVLGAGPIADAFFVALRLPNHFRAIFAEGAFNAAFVPAYARIRQQGGGDPAGLFADRVFTMLLAAELLLLMLALVFTPTVIRLLAPGFADDPGRFALAVELTRITFPYLVLVSLVTLYGGMLNAVQRFASPAAAPVLLNLSMMATLALAVFFPTAGHAAAWGVLIAGVLEVLLVGADTARRTGLPRLARPRLDADVRAFFRALGPATVGSAGLQIALFADTIIASFLPAGSLSALYYADRLNQLPIGVIGIAVGTVILPEMASRLAGGDDAGARAAQARAMELTLLLSMPCLVAFLLVPDLIMLALFSRGAFTAADAAAAGATLAAYTVGLLPFVLIRSVTATFLARGDTATPVKALLVSVVVNVALKIVLMGPLAQVGLALATAVGAWVNFGLVVWFAVRAGLMGIDPGLVRSVARLAVAAVLLAAALFAGHHGLAAVLPPGRPLRHETMLAALALLGAVVYGAAIGVLFGPQWLRALARRRKVAAGPPPPAVPPGDAG</sequence>
<dbReference type="InterPro" id="IPR051050">
    <property type="entry name" value="Lipid_II_flippase_MurJ/MviN"/>
</dbReference>
<comment type="similarity">
    <text evidence="9 10 11">Belongs to the MurJ/MviN family.</text>
</comment>
<dbReference type="GO" id="GO:0071555">
    <property type="term" value="P:cell wall organization"/>
    <property type="evidence" value="ECO:0007669"/>
    <property type="project" value="UniProtKB-UniRule"/>
</dbReference>
<feature type="transmembrane region" description="Helical" evidence="10">
    <location>
        <begin position="479"/>
        <end position="500"/>
    </location>
</feature>
<feature type="transmembrane region" description="Helical" evidence="10">
    <location>
        <begin position="443"/>
        <end position="467"/>
    </location>
</feature>
<evidence type="ECO:0000256" key="2">
    <source>
        <dbReference type="ARBA" id="ARBA00022475"/>
    </source>
</evidence>
<feature type="transmembrane region" description="Helical" evidence="10">
    <location>
        <begin position="409"/>
        <end position="431"/>
    </location>
</feature>
<feature type="transmembrane region" description="Helical" evidence="10">
    <location>
        <begin position="88"/>
        <end position="112"/>
    </location>
</feature>
<dbReference type="EMBL" id="UWOC01000141">
    <property type="protein sequence ID" value="VCU09146.1"/>
    <property type="molecule type" value="Genomic_DNA"/>
</dbReference>
<organism evidence="12 13">
    <name type="scientific">Rhodoplanes serenus</name>
    <dbReference type="NCBI Taxonomy" id="200615"/>
    <lineage>
        <taxon>Bacteria</taxon>
        <taxon>Pseudomonadati</taxon>
        <taxon>Pseudomonadota</taxon>
        <taxon>Alphaproteobacteria</taxon>
        <taxon>Hyphomicrobiales</taxon>
        <taxon>Nitrobacteraceae</taxon>
        <taxon>Rhodoplanes</taxon>
    </lineage>
</organism>
<evidence type="ECO:0000256" key="11">
    <source>
        <dbReference type="PIRNR" id="PIRNR002869"/>
    </source>
</evidence>
<feature type="transmembrane region" description="Helical" evidence="10">
    <location>
        <begin position="225"/>
        <end position="251"/>
    </location>
</feature>